<reference evidence="2 3" key="1">
    <citation type="submission" date="2018-05" db="EMBL/GenBank/DDBJ databases">
        <title>Evolution of small genomes with special reference to Mycobacterium leprae.</title>
        <authorList>
            <person name="Mohanty P.S."/>
            <person name="Bansal A.K."/>
            <person name="Gupta U.D."/>
            <person name="Naaz F."/>
            <person name="Dwivedi V.D."/>
            <person name="Singh H."/>
            <person name="Gupta G."/>
            <person name="Sharma S."/>
            <person name="Arora M."/>
        </authorList>
    </citation>
    <scope>NUCLEOTIDE SEQUENCE [LARGE SCALE GENOMIC DNA]</scope>
    <source>
        <strain evidence="2 3">MRHRU-235-G</strain>
    </source>
</reference>
<accession>A0AAD0KWJ9</accession>
<sequence length="63" mass="7176">MARLDVPDVLGGEAVMIWTLRLQLGGMIERMIRGTYQQNSPAGRRTRVSRKANRADQPLRRVL</sequence>
<feature type="compositionally biased region" description="Basic and acidic residues" evidence="1">
    <location>
        <begin position="53"/>
        <end position="63"/>
    </location>
</feature>
<evidence type="ECO:0000256" key="1">
    <source>
        <dbReference type="SAM" id="MobiDB-lite"/>
    </source>
</evidence>
<gene>
    <name evidence="2" type="ORF">DIJ64_10975</name>
</gene>
<dbReference type="EMBL" id="CP029543">
    <property type="protein sequence ID" value="AWV48400.1"/>
    <property type="molecule type" value="Genomic_DNA"/>
</dbReference>
<name>A0AAD0KWJ9_MYCLR</name>
<evidence type="ECO:0000313" key="3">
    <source>
        <dbReference type="Proteomes" id="UP000249682"/>
    </source>
</evidence>
<dbReference type="Proteomes" id="UP000249682">
    <property type="component" value="Chromosome"/>
</dbReference>
<organism evidence="2 3">
    <name type="scientific">Mycobacterium leprae</name>
    <dbReference type="NCBI Taxonomy" id="1769"/>
    <lineage>
        <taxon>Bacteria</taxon>
        <taxon>Bacillati</taxon>
        <taxon>Actinomycetota</taxon>
        <taxon>Actinomycetes</taxon>
        <taxon>Mycobacteriales</taxon>
        <taxon>Mycobacteriaceae</taxon>
        <taxon>Mycobacterium</taxon>
    </lineage>
</organism>
<protein>
    <submittedName>
        <fullName evidence="2">Uncharacterized protein</fullName>
    </submittedName>
</protein>
<evidence type="ECO:0000313" key="2">
    <source>
        <dbReference type="EMBL" id="AWV48400.1"/>
    </source>
</evidence>
<dbReference type="RefSeq" id="WP_049769841.1">
    <property type="nucleotide sequence ID" value="NZ_CP029543.1"/>
</dbReference>
<proteinExistence type="predicted"/>
<feature type="region of interest" description="Disordered" evidence="1">
    <location>
        <begin position="36"/>
        <end position="63"/>
    </location>
</feature>
<dbReference type="AlphaFoldDB" id="A0AAD0KWJ9"/>